<evidence type="ECO:0000313" key="1">
    <source>
        <dbReference type="EMBL" id="JAE29341.1"/>
    </source>
</evidence>
<organism evidence="1">
    <name type="scientific">Arundo donax</name>
    <name type="common">Giant reed</name>
    <name type="synonym">Donax arundinaceus</name>
    <dbReference type="NCBI Taxonomy" id="35708"/>
    <lineage>
        <taxon>Eukaryota</taxon>
        <taxon>Viridiplantae</taxon>
        <taxon>Streptophyta</taxon>
        <taxon>Embryophyta</taxon>
        <taxon>Tracheophyta</taxon>
        <taxon>Spermatophyta</taxon>
        <taxon>Magnoliopsida</taxon>
        <taxon>Liliopsida</taxon>
        <taxon>Poales</taxon>
        <taxon>Poaceae</taxon>
        <taxon>PACMAD clade</taxon>
        <taxon>Arundinoideae</taxon>
        <taxon>Arundineae</taxon>
        <taxon>Arundo</taxon>
    </lineage>
</organism>
<dbReference type="AlphaFoldDB" id="A0A0A9H3B6"/>
<reference evidence="1" key="1">
    <citation type="submission" date="2014-09" db="EMBL/GenBank/DDBJ databases">
        <authorList>
            <person name="Magalhaes I.L.F."/>
            <person name="Oliveira U."/>
            <person name="Santos F.R."/>
            <person name="Vidigal T.H.D.A."/>
            <person name="Brescovit A.D."/>
            <person name="Santos A.J."/>
        </authorList>
    </citation>
    <scope>NUCLEOTIDE SEQUENCE</scope>
    <source>
        <tissue evidence="1">Shoot tissue taken approximately 20 cm above the soil surface</tissue>
    </source>
</reference>
<proteinExistence type="predicted"/>
<protein>
    <submittedName>
        <fullName evidence="1">Uncharacterized protein</fullName>
    </submittedName>
</protein>
<accession>A0A0A9H3B6</accession>
<sequence length="59" mass="6306">MEKIYMGSTQEHTANIKTAAATLQNGADGRTASTATEGLLPLKLLIFHHHQSSEGTLGR</sequence>
<name>A0A0A9H3B6_ARUDO</name>
<dbReference type="EMBL" id="GBRH01168555">
    <property type="protein sequence ID" value="JAE29341.1"/>
    <property type="molecule type" value="Transcribed_RNA"/>
</dbReference>
<reference evidence="1" key="2">
    <citation type="journal article" date="2015" name="Data Brief">
        <title>Shoot transcriptome of the giant reed, Arundo donax.</title>
        <authorList>
            <person name="Barrero R.A."/>
            <person name="Guerrero F.D."/>
            <person name="Moolhuijzen P."/>
            <person name="Goolsby J.A."/>
            <person name="Tidwell J."/>
            <person name="Bellgard S.E."/>
            <person name="Bellgard M.I."/>
        </authorList>
    </citation>
    <scope>NUCLEOTIDE SEQUENCE</scope>
    <source>
        <tissue evidence="1">Shoot tissue taken approximately 20 cm above the soil surface</tissue>
    </source>
</reference>